<dbReference type="InterPro" id="IPR038765">
    <property type="entry name" value="Papain-like_cys_pep_sf"/>
</dbReference>
<sequence>MAVPVSLDEQWNNFKSTYAKNYGTEEDEASHRAIFESNIQKMEAHNKEYDDKKVTWKMGINKFTDLSPEEMKKFMGYRPPKNLGQEK</sequence>
<dbReference type="EMBL" id="OU896719">
    <property type="protein sequence ID" value="CAH1119707.1"/>
    <property type="molecule type" value="Genomic_DNA"/>
</dbReference>
<evidence type="ECO:0000313" key="2">
    <source>
        <dbReference type="EMBL" id="CAH1119707.1"/>
    </source>
</evidence>
<gene>
    <name evidence="2" type="ORF">PHAECO_LOCUS3788</name>
</gene>
<dbReference type="SUPFAM" id="SSF54001">
    <property type="entry name" value="Cysteine proteinases"/>
    <property type="match status" value="1"/>
</dbReference>
<name>A0A9P0GQX6_PHACE</name>
<dbReference type="Gene3D" id="1.10.287.2250">
    <property type="match status" value="1"/>
</dbReference>
<protein>
    <recommendedName>
        <fullName evidence="1">Cathepsin propeptide inhibitor domain-containing protein</fullName>
    </recommendedName>
</protein>
<dbReference type="Proteomes" id="UP001153737">
    <property type="component" value="Chromosome 13"/>
</dbReference>
<dbReference type="InterPro" id="IPR013201">
    <property type="entry name" value="Prot_inhib_I29"/>
</dbReference>
<dbReference type="Pfam" id="PF08246">
    <property type="entry name" value="Inhibitor_I29"/>
    <property type="match status" value="1"/>
</dbReference>
<proteinExistence type="predicted"/>
<reference evidence="2" key="2">
    <citation type="submission" date="2022-10" db="EMBL/GenBank/DDBJ databases">
        <authorList>
            <consortium name="ENA_rothamsted_submissions"/>
            <consortium name="culmorum"/>
            <person name="King R."/>
        </authorList>
    </citation>
    <scope>NUCLEOTIDE SEQUENCE</scope>
</reference>
<organism evidence="2 3">
    <name type="scientific">Phaedon cochleariae</name>
    <name type="common">Mustard beetle</name>
    <dbReference type="NCBI Taxonomy" id="80249"/>
    <lineage>
        <taxon>Eukaryota</taxon>
        <taxon>Metazoa</taxon>
        <taxon>Ecdysozoa</taxon>
        <taxon>Arthropoda</taxon>
        <taxon>Hexapoda</taxon>
        <taxon>Insecta</taxon>
        <taxon>Pterygota</taxon>
        <taxon>Neoptera</taxon>
        <taxon>Endopterygota</taxon>
        <taxon>Coleoptera</taxon>
        <taxon>Polyphaga</taxon>
        <taxon>Cucujiformia</taxon>
        <taxon>Chrysomeloidea</taxon>
        <taxon>Chrysomelidae</taxon>
        <taxon>Chrysomelinae</taxon>
        <taxon>Chrysomelini</taxon>
        <taxon>Phaedon</taxon>
    </lineage>
</organism>
<accession>A0A9P0GQX6</accession>
<reference evidence="2" key="1">
    <citation type="submission" date="2022-01" db="EMBL/GenBank/DDBJ databases">
        <authorList>
            <person name="King R."/>
        </authorList>
    </citation>
    <scope>NUCLEOTIDE SEQUENCE</scope>
</reference>
<evidence type="ECO:0000259" key="1">
    <source>
        <dbReference type="SMART" id="SM00848"/>
    </source>
</evidence>
<keyword evidence="3" id="KW-1185">Reference proteome</keyword>
<feature type="domain" description="Cathepsin propeptide inhibitor" evidence="1">
    <location>
        <begin position="11"/>
        <end position="71"/>
    </location>
</feature>
<dbReference type="AlphaFoldDB" id="A0A9P0GQX6"/>
<dbReference type="SMART" id="SM00848">
    <property type="entry name" value="Inhibitor_I29"/>
    <property type="match status" value="1"/>
</dbReference>
<dbReference type="OrthoDB" id="5855924at2759"/>
<evidence type="ECO:0000313" key="3">
    <source>
        <dbReference type="Proteomes" id="UP001153737"/>
    </source>
</evidence>